<dbReference type="AlphaFoldDB" id="A0A0F8WRH5"/>
<dbReference type="GO" id="GO:0010181">
    <property type="term" value="F:FMN binding"/>
    <property type="evidence" value="ECO:0007669"/>
    <property type="project" value="InterPro"/>
</dbReference>
<evidence type="ECO:0000313" key="5">
    <source>
        <dbReference type="EMBL" id="KKK59527.1"/>
    </source>
</evidence>
<evidence type="ECO:0000256" key="3">
    <source>
        <dbReference type="ARBA" id="ARBA00038054"/>
    </source>
</evidence>
<comment type="cofactor">
    <cofactor evidence="1">
        <name>FMN</name>
        <dbReference type="ChEBI" id="CHEBI:58210"/>
    </cofactor>
</comment>
<dbReference type="InterPro" id="IPR052174">
    <property type="entry name" value="Flavoredoxin"/>
</dbReference>
<reference evidence="5" key="1">
    <citation type="journal article" date="2015" name="Nature">
        <title>Complex archaea that bridge the gap between prokaryotes and eukaryotes.</title>
        <authorList>
            <person name="Spang A."/>
            <person name="Saw J.H."/>
            <person name="Jorgensen S.L."/>
            <person name="Zaremba-Niedzwiedzka K."/>
            <person name="Martijn J."/>
            <person name="Lind A.E."/>
            <person name="van Eijk R."/>
            <person name="Schleper C."/>
            <person name="Guy L."/>
            <person name="Ettema T.J."/>
        </authorList>
    </citation>
    <scope>NUCLEOTIDE SEQUENCE</scope>
</reference>
<feature type="domain" description="Flavin reductase like" evidence="4">
    <location>
        <begin position="13"/>
        <end position="101"/>
    </location>
</feature>
<dbReference type="SUPFAM" id="SSF50475">
    <property type="entry name" value="FMN-binding split barrel"/>
    <property type="match status" value="1"/>
</dbReference>
<comment type="caution">
    <text evidence="5">The sequence shown here is derived from an EMBL/GenBank/DDBJ whole genome shotgun (WGS) entry which is preliminary data.</text>
</comment>
<dbReference type="EMBL" id="LAZR01063434">
    <property type="protein sequence ID" value="KKK59527.1"/>
    <property type="molecule type" value="Genomic_DNA"/>
</dbReference>
<dbReference type="PANTHER" id="PTHR43567:SF1">
    <property type="entry name" value="FLAVOREDOXIN"/>
    <property type="match status" value="1"/>
</dbReference>
<organism evidence="5">
    <name type="scientific">marine sediment metagenome</name>
    <dbReference type="NCBI Taxonomy" id="412755"/>
    <lineage>
        <taxon>unclassified sequences</taxon>
        <taxon>metagenomes</taxon>
        <taxon>ecological metagenomes</taxon>
    </lineage>
</organism>
<evidence type="ECO:0000256" key="1">
    <source>
        <dbReference type="ARBA" id="ARBA00001917"/>
    </source>
</evidence>
<keyword evidence="2" id="KW-0285">Flavoprotein</keyword>
<evidence type="ECO:0000256" key="2">
    <source>
        <dbReference type="ARBA" id="ARBA00022630"/>
    </source>
</evidence>
<gene>
    <name evidence="5" type="ORF">LCGC14_3033490</name>
</gene>
<dbReference type="InterPro" id="IPR002563">
    <property type="entry name" value="Flavin_Rdtase-like_dom"/>
</dbReference>
<sequence length="108" mass="11348">MAKITTDLAGALFPTPVALITTVDNSGRANIITLAWVGIVCSNPLMVSTSIRPSRHSHGLLKATPELVVNVPTRDLVAKTDYCGCVSGRTTDKFAATGLTALPSQQIK</sequence>
<name>A0A0F8WRH5_9ZZZZ</name>
<dbReference type="InterPro" id="IPR012349">
    <property type="entry name" value="Split_barrel_FMN-bd"/>
</dbReference>
<evidence type="ECO:0000259" key="4">
    <source>
        <dbReference type="Pfam" id="PF01613"/>
    </source>
</evidence>
<proteinExistence type="inferred from homology"/>
<feature type="non-terminal residue" evidence="5">
    <location>
        <position position="108"/>
    </location>
</feature>
<dbReference type="PANTHER" id="PTHR43567">
    <property type="entry name" value="FLAVOREDOXIN-RELATED-RELATED"/>
    <property type="match status" value="1"/>
</dbReference>
<comment type="similarity">
    <text evidence="3">Belongs to the flavoredoxin family.</text>
</comment>
<dbReference type="Gene3D" id="2.30.110.10">
    <property type="entry name" value="Electron Transport, Fmn-binding Protein, Chain A"/>
    <property type="match status" value="1"/>
</dbReference>
<protein>
    <recommendedName>
        <fullName evidence="4">Flavin reductase like domain-containing protein</fullName>
    </recommendedName>
</protein>
<accession>A0A0F8WRH5</accession>
<dbReference type="Pfam" id="PF01613">
    <property type="entry name" value="Flavin_Reduct"/>
    <property type="match status" value="1"/>
</dbReference>